<gene>
    <name evidence="6" type="ORF">ET33_18950</name>
</gene>
<feature type="domain" description="HTH araC/xylS-type" evidence="5">
    <location>
        <begin position="169"/>
        <end position="267"/>
    </location>
</feature>
<dbReference type="GO" id="GO:0003700">
    <property type="term" value="F:DNA-binding transcription factor activity"/>
    <property type="evidence" value="ECO:0007669"/>
    <property type="project" value="InterPro"/>
</dbReference>
<dbReference type="RefSeq" id="WP_036689874.1">
    <property type="nucleotide sequence ID" value="NZ_JNVM01000028.1"/>
</dbReference>
<dbReference type="Gene3D" id="2.60.120.10">
    <property type="entry name" value="Jelly Rolls"/>
    <property type="match status" value="1"/>
</dbReference>
<keyword evidence="7" id="KW-1185">Reference proteome</keyword>
<evidence type="ECO:0000256" key="2">
    <source>
        <dbReference type="ARBA" id="ARBA00023125"/>
    </source>
</evidence>
<dbReference type="InterPro" id="IPR003313">
    <property type="entry name" value="AraC-bd"/>
</dbReference>
<evidence type="ECO:0000259" key="5">
    <source>
        <dbReference type="PROSITE" id="PS01124"/>
    </source>
</evidence>
<keyword evidence="4" id="KW-0804">Transcription</keyword>
<comment type="caution">
    <text evidence="6">The sequence shown here is derived from an EMBL/GenBank/DDBJ whole genome shotgun (WGS) entry which is preliminary data.</text>
</comment>
<evidence type="ECO:0000256" key="3">
    <source>
        <dbReference type="ARBA" id="ARBA00023159"/>
    </source>
</evidence>
<evidence type="ECO:0000256" key="1">
    <source>
        <dbReference type="ARBA" id="ARBA00023015"/>
    </source>
</evidence>
<dbReference type="PROSITE" id="PS00041">
    <property type="entry name" value="HTH_ARAC_FAMILY_1"/>
    <property type="match status" value="1"/>
</dbReference>
<dbReference type="SMART" id="SM00342">
    <property type="entry name" value="HTH_ARAC"/>
    <property type="match status" value="1"/>
</dbReference>
<accession>A0A081NX25</accession>
<evidence type="ECO:0000313" key="6">
    <source>
        <dbReference type="EMBL" id="KEQ22998.1"/>
    </source>
</evidence>
<dbReference type="InterPro" id="IPR037923">
    <property type="entry name" value="HTH-like"/>
</dbReference>
<reference evidence="6 7" key="1">
    <citation type="submission" date="2014-06" db="EMBL/GenBank/DDBJ databases">
        <title>Draft genome sequence of Paenibacillus sp. MSt1.</title>
        <authorList>
            <person name="Aw Y.K."/>
            <person name="Ong K.S."/>
            <person name="Gan H.M."/>
            <person name="Lee S.M."/>
        </authorList>
    </citation>
    <scope>NUCLEOTIDE SEQUENCE [LARGE SCALE GENOMIC DNA]</scope>
    <source>
        <strain evidence="6 7">MSt1</strain>
    </source>
</reference>
<dbReference type="InterPro" id="IPR050204">
    <property type="entry name" value="AraC_XylS_family_regulators"/>
</dbReference>
<evidence type="ECO:0000313" key="7">
    <source>
        <dbReference type="Proteomes" id="UP000028123"/>
    </source>
</evidence>
<dbReference type="Pfam" id="PF12833">
    <property type="entry name" value="HTH_18"/>
    <property type="match status" value="1"/>
</dbReference>
<dbReference type="PROSITE" id="PS01124">
    <property type="entry name" value="HTH_ARAC_FAMILY_2"/>
    <property type="match status" value="1"/>
</dbReference>
<dbReference type="InterPro" id="IPR018060">
    <property type="entry name" value="HTH_AraC"/>
</dbReference>
<dbReference type="AlphaFoldDB" id="A0A081NX25"/>
<dbReference type="GO" id="GO:0043565">
    <property type="term" value="F:sequence-specific DNA binding"/>
    <property type="evidence" value="ECO:0007669"/>
    <property type="project" value="InterPro"/>
</dbReference>
<proteinExistence type="predicted"/>
<dbReference type="InterPro" id="IPR018062">
    <property type="entry name" value="HTH_AraC-typ_CS"/>
</dbReference>
<dbReference type="Pfam" id="PF02311">
    <property type="entry name" value="AraC_binding"/>
    <property type="match status" value="1"/>
</dbReference>
<dbReference type="InterPro" id="IPR014710">
    <property type="entry name" value="RmlC-like_jellyroll"/>
</dbReference>
<keyword evidence="1" id="KW-0805">Transcription regulation</keyword>
<dbReference type="SUPFAM" id="SSF46689">
    <property type="entry name" value="Homeodomain-like"/>
    <property type="match status" value="2"/>
</dbReference>
<dbReference type="eggNOG" id="COG4977">
    <property type="taxonomic scope" value="Bacteria"/>
</dbReference>
<dbReference type="OrthoDB" id="9816335at2"/>
<protein>
    <recommendedName>
        <fullName evidence="5">HTH araC/xylS-type domain-containing protein</fullName>
    </recommendedName>
</protein>
<keyword evidence="2" id="KW-0238">DNA-binding</keyword>
<dbReference type="Proteomes" id="UP000028123">
    <property type="component" value="Unassembled WGS sequence"/>
</dbReference>
<organism evidence="6 7">
    <name type="scientific">Paenibacillus tyrfis</name>
    <dbReference type="NCBI Taxonomy" id="1501230"/>
    <lineage>
        <taxon>Bacteria</taxon>
        <taxon>Bacillati</taxon>
        <taxon>Bacillota</taxon>
        <taxon>Bacilli</taxon>
        <taxon>Bacillales</taxon>
        <taxon>Paenibacillaceae</taxon>
        <taxon>Paenibacillus</taxon>
    </lineage>
</organism>
<sequence length="271" mass="30890">MQFKLTTPNMELWRIENTFENIPHAHADFYQITIPVTGTCRLTQERRVYSISGGHALIQHPGEEHHFSLGPDGGVYIVQVRKQLLVEGWSVQEPELDARPLVNLEDIKKQMKAWTSELVLRDGPDPLAVEETEGRVLAYIRRMVDKSGSRVSDGLNGRHVDRALVSGMTDILEFIHAHYTERLTMERLASLVYQSKFHFIRSFTQTVGVTPYQYILRLRIEQAKEQLARTRASVTEISYSLGFSSPSQLYRAFAKATGVTPEQYRKGAASR</sequence>
<dbReference type="PANTHER" id="PTHR46796">
    <property type="entry name" value="HTH-TYPE TRANSCRIPTIONAL ACTIVATOR RHAS-RELATED"/>
    <property type="match status" value="1"/>
</dbReference>
<keyword evidence="3" id="KW-0010">Activator</keyword>
<dbReference type="InterPro" id="IPR009057">
    <property type="entry name" value="Homeodomain-like_sf"/>
</dbReference>
<dbReference type="Gene3D" id="1.10.10.60">
    <property type="entry name" value="Homeodomain-like"/>
    <property type="match status" value="2"/>
</dbReference>
<dbReference type="SUPFAM" id="SSF51215">
    <property type="entry name" value="Regulatory protein AraC"/>
    <property type="match status" value="1"/>
</dbReference>
<evidence type="ECO:0000256" key="4">
    <source>
        <dbReference type="ARBA" id="ARBA00023163"/>
    </source>
</evidence>
<dbReference type="EMBL" id="JNVM01000028">
    <property type="protein sequence ID" value="KEQ22998.1"/>
    <property type="molecule type" value="Genomic_DNA"/>
</dbReference>
<name>A0A081NX25_9BACL</name>